<organism evidence="2 3">
    <name type="scientific">Thermodesulfitimonas autotrophica</name>
    <dbReference type="NCBI Taxonomy" id="1894989"/>
    <lineage>
        <taxon>Bacteria</taxon>
        <taxon>Bacillati</taxon>
        <taxon>Bacillota</taxon>
        <taxon>Clostridia</taxon>
        <taxon>Thermoanaerobacterales</taxon>
        <taxon>Thermoanaerobacteraceae</taxon>
        <taxon>Thermodesulfitimonas</taxon>
    </lineage>
</organism>
<protein>
    <submittedName>
        <fullName evidence="2">Uncharacterized protein</fullName>
    </submittedName>
</protein>
<name>A0A3N5AWR8_9THEO</name>
<reference evidence="2 3" key="1">
    <citation type="submission" date="2018-11" db="EMBL/GenBank/DDBJ databases">
        <title>Genomic Encyclopedia of Type Strains, Phase IV (KMG-IV): sequencing the most valuable type-strain genomes for metagenomic binning, comparative biology and taxonomic classification.</title>
        <authorList>
            <person name="Goeker M."/>
        </authorList>
    </citation>
    <scope>NUCLEOTIDE SEQUENCE [LARGE SCALE GENOMIC DNA]</scope>
    <source>
        <strain evidence="2 3">DSM 102936</strain>
    </source>
</reference>
<evidence type="ECO:0000313" key="3">
    <source>
        <dbReference type="Proteomes" id="UP000282654"/>
    </source>
</evidence>
<dbReference type="Proteomes" id="UP000282654">
    <property type="component" value="Unassembled WGS sequence"/>
</dbReference>
<dbReference type="AlphaFoldDB" id="A0A3N5AWR8"/>
<dbReference type="EMBL" id="RKRE01000001">
    <property type="protein sequence ID" value="RPF49459.1"/>
    <property type="molecule type" value="Genomic_DNA"/>
</dbReference>
<keyword evidence="1" id="KW-1133">Transmembrane helix</keyword>
<evidence type="ECO:0000313" key="2">
    <source>
        <dbReference type="EMBL" id="RPF49459.1"/>
    </source>
</evidence>
<keyword evidence="3" id="KW-1185">Reference proteome</keyword>
<comment type="caution">
    <text evidence="2">The sequence shown here is derived from an EMBL/GenBank/DDBJ whole genome shotgun (WGS) entry which is preliminary data.</text>
</comment>
<sequence length="60" mass="7123">MLPFLFLCFFLIPAVIFLISWGYFRDPGVALSTAMFFGLFLGLSLWKTKREEQGRRCRKW</sequence>
<proteinExistence type="predicted"/>
<gene>
    <name evidence="2" type="ORF">EDD75_0272</name>
</gene>
<dbReference type="RefSeq" id="WP_123926930.1">
    <property type="nucleotide sequence ID" value="NZ_RKRE01000001.1"/>
</dbReference>
<feature type="transmembrane region" description="Helical" evidence="1">
    <location>
        <begin position="5"/>
        <end position="23"/>
    </location>
</feature>
<feature type="transmembrane region" description="Helical" evidence="1">
    <location>
        <begin position="29"/>
        <end position="46"/>
    </location>
</feature>
<evidence type="ECO:0000256" key="1">
    <source>
        <dbReference type="SAM" id="Phobius"/>
    </source>
</evidence>
<keyword evidence="1" id="KW-0812">Transmembrane</keyword>
<keyword evidence="1" id="KW-0472">Membrane</keyword>
<accession>A0A3N5AWR8</accession>